<protein>
    <recommendedName>
        <fullName evidence="4">PsbP protein</fullName>
    </recommendedName>
</protein>
<proteinExistence type="predicted"/>
<organism evidence="2 3">
    <name type="scientific">Bizionia hallyeonensis</name>
    <dbReference type="NCBI Taxonomy" id="1123757"/>
    <lineage>
        <taxon>Bacteria</taxon>
        <taxon>Pseudomonadati</taxon>
        <taxon>Bacteroidota</taxon>
        <taxon>Flavobacteriia</taxon>
        <taxon>Flavobacteriales</taxon>
        <taxon>Flavobacteriaceae</taxon>
        <taxon>Bizionia</taxon>
    </lineage>
</organism>
<accession>A0ABW0C504</accession>
<feature type="signal peptide" evidence="1">
    <location>
        <begin position="1"/>
        <end position="21"/>
    </location>
</feature>
<sequence length="173" mass="20421">MKNLLAVFCFLIMTSCGTTLTVNSEVETFINSQNFTVVKPVKWHAFKNHGYVSYTPLSIDENPYQNSVSVFQFLETNDHSFEEFVQTRINETNKSRTIIKQESYSELTQLGTIYIHNLESTFQGHINKEFFVYFEHNGNYYHYNYYSRKNLYKKHLDDAMSILKSIAFKENQD</sequence>
<feature type="chain" id="PRO_5045613895" description="PsbP protein" evidence="1">
    <location>
        <begin position="22"/>
        <end position="173"/>
    </location>
</feature>
<dbReference type="Proteomes" id="UP001596162">
    <property type="component" value="Unassembled WGS sequence"/>
</dbReference>
<name>A0ABW0C504_9FLAO</name>
<dbReference type="PROSITE" id="PS51257">
    <property type="entry name" value="PROKAR_LIPOPROTEIN"/>
    <property type="match status" value="1"/>
</dbReference>
<reference evidence="3" key="1">
    <citation type="journal article" date="2019" name="Int. J. Syst. Evol. Microbiol.">
        <title>The Global Catalogue of Microorganisms (GCM) 10K type strain sequencing project: providing services to taxonomists for standard genome sequencing and annotation.</title>
        <authorList>
            <consortium name="The Broad Institute Genomics Platform"/>
            <consortium name="The Broad Institute Genome Sequencing Center for Infectious Disease"/>
            <person name="Wu L."/>
            <person name="Ma J."/>
        </authorList>
    </citation>
    <scope>NUCLEOTIDE SEQUENCE [LARGE SCALE GENOMIC DNA]</scope>
    <source>
        <strain evidence="3">JCM 17978</strain>
    </source>
</reference>
<evidence type="ECO:0000313" key="2">
    <source>
        <dbReference type="EMBL" id="MFC5195263.1"/>
    </source>
</evidence>
<keyword evidence="3" id="KW-1185">Reference proteome</keyword>
<dbReference type="EMBL" id="JBHSLA010000002">
    <property type="protein sequence ID" value="MFC5195263.1"/>
    <property type="molecule type" value="Genomic_DNA"/>
</dbReference>
<evidence type="ECO:0000256" key="1">
    <source>
        <dbReference type="SAM" id="SignalP"/>
    </source>
</evidence>
<evidence type="ECO:0008006" key="4">
    <source>
        <dbReference type="Google" id="ProtNLM"/>
    </source>
</evidence>
<dbReference type="RefSeq" id="WP_376859948.1">
    <property type="nucleotide sequence ID" value="NZ_JBHSLA010000002.1"/>
</dbReference>
<gene>
    <name evidence="2" type="ORF">ACFPH8_07965</name>
</gene>
<comment type="caution">
    <text evidence="2">The sequence shown here is derived from an EMBL/GenBank/DDBJ whole genome shotgun (WGS) entry which is preliminary data.</text>
</comment>
<evidence type="ECO:0000313" key="3">
    <source>
        <dbReference type="Proteomes" id="UP001596162"/>
    </source>
</evidence>
<keyword evidence="1" id="KW-0732">Signal</keyword>